<dbReference type="PANTHER" id="PTHR14226:SF29">
    <property type="entry name" value="NEUROPATHY TARGET ESTERASE SWS"/>
    <property type="match status" value="1"/>
</dbReference>
<dbReference type="CDD" id="cd07205">
    <property type="entry name" value="Pat_PNPLA6_PNPLA7_NTE1_like"/>
    <property type="match status" value="1"/>
</dbReference>
<dbReference type="HOGENOM" id="CLU_047251_1_0_11"/>
<dbReference type="PANTHER" id="PTHR14226">
    <property type="entry name" value="NEUROPATHY TARGET ESTERASE/SWISS CHEESE D.MELANOGASTER"/>
    <property type="match status" value="1"/>
</dbReference>
<reference evidence="6 7" key="1">
    <citation type="journal article" date="2014" name="J. Biotechnol.">
        <title>Complete genome sequence of the actinobacterium Actinoplanes friuliensis HAG 010964, producer of the lipopeptide antibiotic friulimycin.</title>
        <authorList>
            <person name="Ruckert C."/>
            <person name="Szczepanowski R."/>
            <person name="Albersmeier A."/>
            <person name="Goesmann A."/>
            <person name="Fischer N."/>
            <person name="Steinkamper A."/>
            <person name="Puhler A."/>
            <person name="Biener R."/>
            <person name="Schwartz D."/>
            <person name="Kalinowski J."/>
        </authorList>
    </citation>
    <scope>NUCLEOTIDE SEQUENCE [LARGE SCALE GENOMIC DNA]</scope>
    <source>
        <strain evidence="6 7">DSM 7358</strain>
    </source>
</reference>
<dbReference type="InterPro" id="IPR050301">
    <property type="entry name" value="NTE"/>
</dbReference>
<keyword evidence="3 4" id="KW-0443">Lipid metabolism</keyword>
<evidence type="ECO:0000256" key="3">
    <source>
        <dbReference type="ARBA" id="ARBA00023098"/>
    </source>
</evidence>
<dbReference type="InterPro" id="IPR016035">
    <property type="entry name" value="Acyl_Trfase/lysoPLipase"/>
</dbReference>
<gene>
    <name evidence="6" type="ORF">AFR_22875</name>
</gene>
<dbReference type="PROSITE" id="PS51635">
    <property type="entry name" value="PNPLA"/>
    <property type="match status" value="1"/>
</dbReference>
<protein>
    <submittedName>
        <fullName evidence="6">Putative patatin-like phospholipase</fullName>
    </submittedName>
</protein>
<dbReference type="GO" id="GO:0016787">
    <property type="term" value="F:hydrolase activity"/>
    <property type="evidence" value="ECO:0007669"/>
    <property type="project" value="UniProtKB-UniRule"/>
</dbReference>
<keyword evidence="7" id="KW-1185">Reference proteome</keyword>
<evidence type="ECO:0000313" key="6">
    <source>
        <dbReference type="EMBL" id="AGZ42845.1"/>
    </source>
</evidence>
<dbReference type="Pfam" id="PF01734">
    <property type="entry name" value="Patatin"/>
    <property type="match status" value="1"/>
</dbReference>
<dbReference type="GO" id="GO:0016042">
    <property type="term" value="P:lipid catabolic process"/>
    <property type="evidence" value="ECO:0007669"/>
    <property type="project" value="UniProtKB-UniRule"/>
</dbReference>
<keyword evidence="1 4" id="KW-0378">Hydrolase</keyword>
<sequence length="280" mass="28865">MEPSVDQDQPVRIGLALGGGAVRGAAHIGVLDVLVKAGFAPAVVTGCSAGALVGALYAGGLSAADITSMAGGLQWKRLVRPSITGRALFETARLGAYLNDALDGRDFAALDLPFAAVACELTTARRVVMSDGPVASAVLASSAIPGVFPPVERDGMLLVDGSLVDMVPAGLARSLGADIVVAVDVSGPLPRRRPKTMVQVMVAASTLQSGVAEQLARDADLVLTPDVDAYAFWELSRMTEFGLAGQAAAEDALPLVQALVEVAEARRSWEHRSRAADLRG</sequence>
<accession>U5W4C8</accession>
<feature type="active site" description="Nucleophile" evidence="4">
    <location>
        <position position="48"/>
    </location>
</feature>
<proteinExistence type="predicted"/>
<evidence type="ECO:0000256" key="2">
    <source>
        <dbReference type="ARBA" id="ARBA00022963"/>
    </source>
</evidence>
<comment type="caution">
    <text evidence="4">Lacks conserved residue(s) required for the propagation of feature annotation.</text>
</comment>
<evidence type="ECO:0000259" key="5">
    <source>
        <dbReference type="PROSITE" id="PS51635"/>
    </source>
</evidence>
<dbReference type="Proteomes" id="UP000017746">
    <property type="component" value="Chromosome"/>
</dbReference>
<dbReference type="EMBL" id="CP006272">
    <property type="protein sequence ID" value="AGZ42845.1"/>
    <property type="molecule type" value="Genomic_DNA"/>
</dbReference>
<dbReference type="STRING" id="1246995.AFR_22875"/>
<dbReference type="RefSeq" id="WP_023363351.1">
    <property type="nucleotide sequence ID" value="NC_022657.1"/>
</dbReference>
<dbReference type="SUPFAM" id="SSF52151">
    <property type="entry name" value="FabD/lysophospholipase-like"/>
    <property type="match status" value="1"/>
</dbReference>
<name>U5W4C8_9ACTN</name>
<feature type="domain" description="PNPLA" evidence="5">
    <location>
        <begin position="15"/>
        <end position="173"/>
    </location>
</feature>
<organism evidence="6 7">
    <name type="scientific">Actinoplanes friuliensis DSM 7358</name>
    <dbReference type="NCBI Taxonomy" id="1246995"/>
    <lineage>
        <taxon>Bacteria</taxon>
        <taxon>Bacillati</taxon>
        <taxon>Actinomycetota</taxon>
        <taxon>Actinomycetes</taxon>
        <taxon>Micromonosporales</taxon>
        <taxon>Micromonosporaceae</taxon>
        <taxon>Actinoplanes</taxon>
    </lineage>
</organism>
<dbReference type="InterPro" id="IPR002641">
    <property type="entry name" value="PNPLA_dom"/>
</dbReference>
<evidence type="ECO:0000313" key="7">
    <source>
        <dbReference type="Proteomes" id="UP000017746"/>
    </source>
</evidence>
<evidence type="ECO:0000256" key="4">
    <source>
        <dbReference type="PROSITE-ProRule" id="PRU01161"/>
    </source>
</evidence>
<keyword evidence="2 4" id="KW-0442">Lipid degradation</keyword>
<feature type="active site" description="Proton acceptor" evidence="4">
    <location>
        <position position="160"/>
    </location>
</feature>
<dbReference type="PATRIC" id="fig|1246995.3.peg.4636"/>
<dbReference type="eggNOG" id="COG1752">
    <property type="taxonomic scope" value="Bacteria"/>
</dbReference>
<dbReference type="KEGG" id="afs:AFR_22875"/>
<evidence type="ECO:0000256" key="1">
    <source>
        <dbReference type="ARBA" id="ARBA00022801"/>
    </source>
</evidence>
<dbReference type="AlphaFoldDB" id="U5W4C8"/>
<feature type="short sequence motif" description="GXSXG" evidence="4">
    <location>
        <begin position="46"/>
        <end position="50"/>
    </location>
</feature>
<dbReference type="Gene3D" id="3.40.1090.10">
    <property type="entry name" value="Cytosolic phospholipase A2 catalytic domain"/>
    <property type="match status" value="2"/>
</dbReference>